<keyword evidence="10 13" id="KW-0472">Membrane</keyword>
<dbReference type="Gene3D" id="3.30.565.10">
    <property type="entry name" value="Histidine kinase-like ATPase, C-terminal domain"/>
    <property type="match status" value="1"/>
</dbReference>
<keyword evidence="5 11" id="KW-0597">Phosphoprotein</keyword>
<dbReference type="SMART" id="SM01079">
    <property type="entry name" value="CHASE"/>
    <property type="match status" value="1"/>
</dbReference>
<feature type="domain" description="Response regulatory" evidence="15">
    <location>
        <begin position="816"/>
        <end position="936"/>
    </location>
</feature>
<comment type="catalytic activity">
    <reaction evidence="1">
        <text>ATP + protein L-histidine = ADP + protein N-phospho-L-histidine.</text>
        <dbReference type="EC" id="2.7.13.3"/>
    </reaction>
</comment>
<dbReference type="InterPro" id="IPR003661">
    <property type="entry name" value="HisK_dim/P_dom"/>
</dbReference>
<organism evidence="17 18">
    <name type="scientific">Aquabacterium olei</name>
    <dbReference type="NCBI Taxonomy" id="1296669"/>
    <lineage>
        <taxon>Bacteria</taxon>
        <taxon>Pseudomonadati</taxon>
        <taxon>Pseudomonadota</taxon>
        <taxon>Betaproteobacteria</taxon>
        <taxon>Burkholderiales</taxon>
        <taxon>Aquabacterium</taxon>
    </lineage>
</organism>
<evidence type="ECO:0000256" key="12">
    <source>
        <dbReference type="SAM" id="MobiDB-lite"/>
    </source>
</evidence>
<protein>
    <recommendedName>
        <fullName evidence="3">histidine kinase</fullName>
        <ecNumber evidence="3">2.7.13.3</ecNumber>
    </recommendedName>
</protein>
<dbReference type="CDD" id="cd16922">
    <property type="entry name" value="HATPase_EvgS-ArcB-TorS-like"/>
    <property type="match status" value="1"/>
</dbReference>
<dbReference type="Proteomes" id="UP000244892">
    <property type="component" value="Chromosome"/>
</dbReference>
<dbReference type="SMART" id="SM00388">
    <property type="entry name" value="HisKA"/>
    <property type="match status" value="1"/>
</dbReference>
<dbReference type="InterPro" id="IPR007895">
    <property type="entry name" value="MASE1"/>
</dbReference>
<evidence type="ECO:0000313" key="18">
    <source>
        <dbReference type="Proteomes" id="UP000244892"/>
    </source>
</evidence>
<dbReference type="Gene3D" id="1.10.287.130">
    <property type="match status" value="1"/>
</dbReference>
<dbReference type="InterPro" id="IPR036097">
    <property type="entry name" value="HisK_dim/P_sf"/>
</dbReference>
<dbReference type="GO" id="GO:0000155">
    <property type="term" value="F:phosphorelay sensor kinase activity"/>
    <property type="evidence" value="ECO:0007669"/>
    <property type="project" value="InterPro"/>
</dbReference>
<dbReference type="GO" id="GO:0009927">
    <property type="term" value="F:histidine phosphotransfer kinase activity"/>
    <property type="evidence" value="ECO:0007669"/>
    <property type="project" value="TreeGrafter"/>
</dbReference>
<evidence type="ECO:0000256" key="7">
    <source>
        <dbReference type="ARBA" id="ARBA00022692"/>
    </source>
</evidence>
<dbReference type="PROSITE" id="PS50110">
    <property type="entry name" value="RESPONSE_REGULATORY"/>
    <property type="match status" value="1"/>
</dbReference>
<feature type="domain" description="CHASE" evidence="16">
    <location>
        <begin position="347"/>
        <end position="442"/>
    </location>
</feature>
<dbReference type="KEGG" id="aon:DEH84_02790"/>
<dbReference type="SMART" id="SM00448">
    <property type="entry name" value="REC"/>
    <property type="match status" value="1"/>
</dbReference>
<evidence type="ECO:0000256" key="5">
    <source>
        <dbReference type="ARBA" id="ARBA00022553"/>
    </source>
</evidence>
<dbReference type="CDD" id="cd00082">
    <property type="entry name" value="HisKA"/>
    <property type="match status" value="1"/>
</dbReference>
<dbReference type="InterPro" id="IPR011006">
    <property type="entry name" value="CheY-like_superfamily"/>
</dbReference>
<accession>A0A2U8FND7</accession>
<feature type="modified residue" description="4-aspartylphosphate" evidence="11">
    <location>
        <position position="869"/>
    </location>
</feature>
<evidence type="ECO:0000256" key="11">
    <source>
        <dbReference type="PROSITE-ProRule" id="PRU00169"/>
    </source>
</evidence>
<proteinExistence type="predicted"/>
<dbReference type="Pfam" id="PF02518">
    <property type="entry name" value="HATPase_c"/>
    <property type="match status" value="1"/>
</dbReference>
<evidence type="ECO:0000256" key="3">
    <source>
        <dbReference type="ARBA" id="ARBA00012438"/>
    </source>
</evidence>
<comment type="subcellular location">
    <subcellularLocation>
        <location evidence="2">Cell membrane</location>
        <topology evidence="2">Multi-pass membrane protein</topology>
    </subcellularLocation>
</comment>
<feature type="compositionally biased region" description="Low complexity" evidence="12">
    <location>
        <begin position="801"/>
        <end position="811"/>
    </location>
</feature>
<evidence type="ECO:0000256" key="6">
    <source>
        <dbReference type="ARBA" id="ARBA00022679"/>
    </source>
</evidence>
<evidence type="ECO:0000256" key="8">
    <source>
        <dbReference type="ARBA" id="ARBA00022777"/>
    </source>
</evidence>
<dbReference type="AlphaFoldDB" id="A0A2U8FND7"/>
<sequence>MVCLQHHKSWHSTSCAMRLLTSMPAVWPHGLLTWLIYTTAGLAALWLVPPGGFASPLYLAAGLGLGAVLGWGRWMAVPVGLGAVTVVLSLHLSGPGPMPPAMWVQALISGLGAGLQAWVGSKLILGQDGRAGLELDRPRRVVRFMALAGPVASVVNATVSVAGLLALGLLPLDGAVSAWLKWWGGDLLGVLVGAPLMLTFTGRPTALWRARRVTVGLPMALATVLLSLSIHQVQTWEARRNRDLFEHDVTATVHTLRQQLGDYLDALESLRSVYAASDLVEADEFRRASRYWLSGLTGVHGMGWAERVWARDLLVFEGHMRANGVPDYRAFDGVAREPPSGDELVLLRFIEPQERNRAALGFNVLSRPVTREAFERARREDRPIATRGFRLAQETGSQQGVVIYLPIYDGQPFTPQARVQSTLGGVFITMRMEDALGNILRNRPGYLSACLVDRTAAVVQVLGGPSACPGGVVPAGVLLSEVVPIDFAGAQWALLTWTNEPVPLAEGQSAWLFAVGGVAFAAALGTLLLVMTGHTRRVQAAMEEARAQRAAAESASQAKSAFLSRMSHELRTPLNAVLGFAQVMEIDQTNPLPPSQVARVQQIQQAGWHLLDMIDDVLDISRLDAGTVRLDTRPQSVREALTAVAGLVETQARQRRITLVWPDRVPMHWGVQADPTRLRQILTNLLTNAIKYNRPGGEVKVAVQRQQPAQGASRLEIAVSDNGLGMSEAQQAQLFQPFNRLGRESLVPDGTGIGLVISRHLAQLMGGELRARSEEGKGSTFTLSLPAVVLTPEAPPPPAATAPTASSPAAPRPSRMVLLVEDNATNTEVIRAALRARPWVQLQTATTVQGAIQQLHEGREGTPALILLDINLPDASGLEMLKQVRLNPDTASIPVVVISADAMPEQIDAAFAAGASCYLTKPVQVPALLQQVDELLPPA</sequence>
<evidence type="ECO:0000256" key="10">
    <source>
        <dbReference type="ARBA" id="ARBA00023136"/>
    </source>
</evidence>
<keyword evidence="7 13" id="KW-0812">Transmembrane</keyword>
<evidence type="ECO:0000256" key="13">
    <source>
        <dbReference type="SAM" id="Phobius"/>
    </source>
</evidence>
<dbReference type="InterPro" id="IPR005467">
    <property type="entry name" value="His_kinase_dom"/>
</dbReference>
<dbReference type="Pfam" id="PF00072">
    <property type="entry name" value="Response_reg"/>
    <property type="match status" value="1"/>
</dbReference>
<feature type="transmembrane region" description="Helical" evidence="13">
    <location>
        <begin position="102"/>
        <end position="125"/>
    </location>
</feature>
<keyword evidence="4" id="KW-1003">Cell membrane</keyword>
<dbReference type="Gene3D" id="3.30.450.350">
    <property type="entry name" value="CHASE domain"/>
    <property type="match status" value="1"/>
</dbReference>
<evidence type="ECO:0000259" key="14">
    <source>
        <dbReference type="PROSITE" id="PS50109"/>
    </source>
</evidence>
<evidence type="ECO:0000256" key="9">
    <source>
        <dbReference type="ARBA" id="ARBA00022989"/>
    </source>
</evidence>
<feature type="transmembrane region" description="Helical" evidence="13">
    <location>
        <begin position="182"/>
        <end position="201"/>
    </location>
</feature>
<reference evidence="17 18" key="1">
    <citation type="submission" date="2018-05" db="EMBL/GenBank/DDBJ databases">
        <title>complete genome sequence of Aquabacterium olei NBRC 110486.</title>
        <authorList>
            <person name="Tang B."/>
            <person name="Chang J."/>
            <person name="Zhang L."/>
            <person name="Yang H."/>
        </authorList>
    </citation>
    <scope>NUCLEOTIDE SEQUENCE [LARGE SCALE GENOMIC DNA]</scope>
    <source>
        <strain evidence="17 18">NBRC 110486</strain>
    </source>
</reference>
<dbReference type="PANTHER" id="PTHR43047:SF72">
    <property type="entry name" value="OSMOSENSING HISTIDINE PROTEIN KINASE SLN1"/>
    <property type="match status" value="1"/>
</dbReference>
<dbReference type="PANTHER" id="PTHR43047">
    <property type="entry name" value="TWO-COMPONENT HISTIDINE PROTEIN KINASE"/>
    <property type="match status" value="1"/>
</dbReference>
<dbReference type="SMART" id="SM00387">
    <property type="entry name" value="HATPase_c"/>
    <property type="match status" value="1"/>
</dbReference>
<evidence type="ECO:0000256" key="1">
    <source>
        <dbReference type="ARBA" id="ARBA00000085"/>
    </source>
</evidence>
<dbReference type="PROSITE" id="PS50109">
    <property type="entry name" value="HIS_KIN"/>
    <property type="match status" value="1"/>
</dbReference>
<evidence type="ECO:0000259" key="15">
    <source>
        <dbReference type="PROSITE" id="PS50110"/>
    </source>
</evidence>
<dbReference type="EC" id="2.7.13.3" evidence="3"/>
<name>A0A2U8FND7_9BURK</name>
<dbReference type="PRINTS" id="PR00344">
    <property type="entry name" value="BCTRLSENSOR"/>
</dbReference>
<dbReference type="Pfam" id="PF03924">
    <property type="entry name" value="CHASE"/>
    <property type="match status" value="1"/>
</dbReference>
<feature type="domain" description="Histidine kinase" evidence="14">
    <location>
        <begin position="565"/>
        <end position="789"/>
    </location>
</feature>
<dbReference type="SUPFAM" id="SSF55874">
    <property type="entry name" value="ATPase domain of HSP90 chaperone/DNA topoisomerase II/histidine kinase"/>
    <property type="match status" value="1"/>
</dbReference>
<dbReference type="SUPFAM" id="SSF47384">
    <property type="entry name" value="Homodimeric domain of signal transducing histidine kinase"/>
    <property type="match status" value="1"/>
</dbReference>
<evidence type="ECO:0000256" key="4">
    <source>
        <dbReference type="ARBA" id="ARBA00022475"/>
    </source>
</evidence>
<feature type="transmembrane region" description="Helical" evidence="13">
    <location>
        <begin position="146"/>
        <end position="170"/>
    </location>
</feature>
<gene>
    <name evidence="17" type="ORF">DEH84_02790</name>
</gene>
<dbReference type="Gene3D" id="3.40.50.2300">
    <property type="match status" value="1"/>
</dbReference>
<evidence type="ECO:0000313" key="17">
    <source>
        <dbReference type="EMBL" id="AWI52470.1"/>
    </source>
</evidence>
<keyword evidence="18" id="KW-1185">Reference proteome</keyword>
<dbReference type="InterPro" id="IPR003594">
    <property type="entry name" value="HATPase_dom"/>
</dbReference>
<dbReference type="EMBL" id="CP029210">
    <property type="protein sequence ID" value="AWI52470.1"/>
    <property type="molecule type" value="Genomic_DNA"/>
</dbReference>
<dbReference type="InterPro" id="IPR036890">
    <property type="entry name" value="HATPase_C_sf"/>
</dbReference>
<evidence type="ECO:0000259" key="16">
    <source>
        <dbReference type="PROSITE" id="PS50839"/>
    </source>
</evidence>
<dbReference type="SUPFAM" id="SSF52172">
    <property type="entry name" value="CheY-like"/>
    <property type="match status" value="1"/>
</dbReference>
<feature type="transmembrane region" description="Helical" evidence="13">
    <location>
        <begin position="213"/>
        <end position="233"/>
    </location>
</feature>
<dbReference type="Pfam" id="PF00512">
    <property type="entry name" value="HisKA"/>
    <property type="match status" value="1"/>
</dbReference>
<keyword evidence="9 13" id="KW-1133">Transmembrane helix</keyword>
<dbReference type="GO" id="GO:0005886">
    <property type="term" value="C:plasma membrane"/>
    <property type="evidence" value="ECO:0007669"/>
    <property type="project" value="UniProtKB-SubCell"/>
</dbReference>
<dbReference type="InterPro" id="IPR006189">
    <property type="entry name" value="CHASE_dom"/>
</dbReference>
<feature type="region of interest" description="Disordered" evidence="12">
    <location>
        <begin position="792"/>
        <end position="811"/>
    </location>
</feature>
<dbReference type="InterPro" id="IPR001789">
    <property type="entry name" value="Sig_transdc_resp-reg_receiver"/>
</dbReference>
<dbReference type="PROSITE" id="PS50839">
    <property type="entry name" value="CHASE"/>
    <property type="match status" value="1"/>
</dbReference>
<feature type="transmembrane region" description="Helical" evidence="13">
    <location>
        <begin position="26"/>
        <end position="48"/>
    </location>
</feature>
<feature type="transmembrane region" description="Helical" evidence="13">
    <location>
        <begin position="57"/>
        <end position="90"/>
    </location>
</feature>
<evidence type="ECO:0000256" key="2">
    <source>
        <dbReference type="ARBA" id="ARBA00004651"/>
    </source>
</evidence>
<dbReference type="Pfam" id="PF05231">
    <property type="entry name" value="MASE1"/>
    <property type="match status" value="1"/>
</dbReference>
<dbReference type="InterPro" id="IPR042240">
    <property type="entry name" value="CHASE_sf"/>
</dbReference>
<dbReference type="InterPro" id="IPR004358">
    <property type="entry name" value="Sig_transdc_His_kin-like_C"/>
</dbReference>
<keyword evidence="6" id="KW-0808">Transferase</keyword>
<keyword evidence="8" id="KW-0418">Kinase</keyword>